<sequence length="78" mass="9272">DREIQILESRRLVFARKQEHVRKGMAHLQTLLLPFRKIPDEILQRIFEDCCDGSDNRFILRKTAESLWILSEICLCCL</sequence>
<dbReference type="Proteomes" id="UP000799118">
    <property type="component" value="Unassembled WGS sequence"/>
</dbReference>
<feature type="non-terminal residue" evidence="1">
    <location>
        <position position="1"/>
    </location>
</feature>
<dbReference type="AlphaFoldDB" id="A0A6A4HTD6"/>
<organism evidence="1 2">
    <name type="scientific">Gymnopus androsaceus JB14</name>
    <dbReference type="NCBI Taxonomy" id="1447944"/>
    <lineage>
        <taxon>Eukaryota</taxon>
        <taxon>Fungi</taxon>
        <taxon>Dikarya</taxon>
        <taxon>Basidiomycota</taxon>
        <taxon>Agaricomycotina</taxon>
        <taxon>Agaricomycetes</taxon>
        <taxon>Agaricomycetidae</taxon>
        <taxon>Agaricales</taxon>
        <taxon>Marasmiineae</taxon>
        <taxon>Omphalotaceae</taxon>
        <taxon>Gymnopus</taxon>
    </lineage>
</organism>
<dbReference type="EMBL" id="ML769434">
    <property type="protein sequence ID" value="KAE9402452.1"/>
    <property type="molecule type" value="Genomic_DNA"/>
</dbReference>
<keyword evidence="2" id="KW-1185">Reference proteome</keyword>
<dbReference type="OrthoDB" id="2269034at2759"/>
<evidence type="ECO:0000313" key="1">
    <source>
        <dbReference type="EMBL" id="KAE9402452.1"/>
    </source>
</evidence>
<reference evidence="1" key="1">
    <citation type="journal article" date="2019" name="Environ. Microbiol.">
        <title>Fungal ecological strategies reflected in gene transcription - a case study of two litter decomposers.</title>
        <authorList>
            <person name="Barbi F."/>
            <person name="Kohler A."/>
            <person name="Barry K."/>
            <person name="Baskaran P."/>
            <person name="Daum C."/>
            <person name="Fauchery L."/>
            <person name="Ihrmark K."/>
            <person name="Kuo A."/>
            <person name="LaButti K."/>
            <person name="Lipzen A."/>
            <person name="Morin E."/>
            <person name="Grigoriev I.V."/>
            <person name="Henrissat B."/>
            <person name="Lindahl B."/>
            <person name="Martin F."/>
        </authorList>
    </citation>
    <scope>NUCLEOTIDE SEQUENCE</scope>
    <source>
        <strain evidence="1">JB14</strain>
    </source>
</reference>
<name>A0A6A4HTD6_9AGAR</name>
<proteinExistence type="predicted"/>
<gene>
    <name evidence="1" type="ORF">BT96DRAFT_816539</name>
</gene>
<protein>
    <submittedName>
        <fullName evidence="1">Uncharacterized protein</fullName>
    </submittedName>
</protein>
<accession>A0A6A4HTD6</accession>
<evidence type="ECO:0000313" key="2">
    <source>
        <dbReference type="Proteomes" id="UP000799118"/>
    </source>
</evidence>